<keyword evidence="1" id="KW-1133">Transmembrane helix</keyword>
<accession>A0ABX1TMP1</accession>
<evidence type="ECO:0000313" key="3">
    <source>
        <dbReference type="Proteomes" id="UP000760480"/>
    </source>
</evidence>
<feature type="transmembrane region" description="Helical" evidence="1">
    <location>
        <begin position="27"/>
        <end position="48"/>
    </location>
</feature>
<name>A0ABX1TMP1_9GAMM</name>
<keyword evidence="1" id="KW-0812">Transmembrane</keyword>
<evidence type="ECO:0000313" key="2">
    <source>
        <dbReference type="EMBL" id="NMQ20680.1"/>
    </source>
</evidence>
<keyword evidence="1" id="KW-0472">Membrane</keyword>
<comment type="caution">
    <text evidence="2">The sequence shown here is derived from an EMBL/GenBank/DDBJ whole genome shotgun (WGS) entry which is preliminary data.</text>
</comment>
<evidence type="ECO:0000256" key="1">
    <source>
        <dbReference type="SAM" id="Phobius"/>
    </source>
</evidence>
<dbReference type="Proteomes" id="UP000760480">
    <property type="component" value="Unassembled WGS sequence"/>
</dbReference>
<dbReference type="RefSeq" id="WP_169249949.1">
    <property type="nucleotide sequence ID" value="NZ_SPMZ01000058.1"/>
</dbReference>
<organism evidence="2 3">
    <name type="scientific">Candidatus Competibacter phosphatis</name>
    <dbReference type="NCBI Taxonomy" id="221280"/>
    <lineage>
        <taxon>Bacteria</taxon>
        <taxon>Pseudomonadati</taxon>
        <taxon>Pseudomonadota</taxon>
        <taxon>Gammaproteobacteria</taxon>
        <taxon>Candidatus Competibacteraceae</taxon>
        <taxon>Candidatus Competibacter</taxon>
    </lineage>
</organism>
<reference evidence="2 3" key="1">
    <citation type="submission" date="2019-03" db="EMBL/GenBank/DDBJ databases">
        <title>Metabolic reconstructions from genomes of highly enriched 'Candidatus Accumulibacter' and 'Candidatus Competibacter' bioreactor populations.</title>
        <authorList>
            <person name="Annavajhala M.K."/>
            <person name="Welles L."/>
            <person name="Abbas B."/>
            <person name="Sorokin D."/>
            <person name="Park H."/>
            <person name="Van Loosdrecht M."/>
            <person name="Chandran K."/>
        </authorList>
    </citation>
    <scope>NUCLEOTIDE SEQUENCE [LARGE SCALE GENOMIC DNA]</scope>
    <source>
        <strain evidence="2 3">SBR_G</strain>
    </source>
</reference>
<gene>
    <name evidence="2" type="ORF">E4P82_16660</name>
</gene>
<protein>
    <submittedName>
        <fullName evidence="2">Uncharacterized protein</fullName>
    </submittedName>
</protein>
<keyword evidence="3" id="KW-1185">Reference proteome</keyword>
<dbReference type="EMBL" id="SPMZ01000058">
    <property type="protein sequence ID" value="NMQ20680.1"/>
    <property type="molecule type" value="Genomic_DNA"/>
</dbReference>
<sequence length="114" mass="12547">MNEQVERQYPQFTIHAAEATIPRYQRAWVWGVVALAILLCGLVTGWLLSGTVSGRRPGIQPNSSQLATDGTALARQQAVNERLHARIVRLEQALVGDACGPEALEAMTRSRREP</sequence>
<proteinExistence type="predicted"/>